<evidence type="ECO:0000256" key="1">
    <source>
        <dbReference type="ARBA" id="ARBA00022737"/>
    </source>
</evidence>
<reference evidence="5 6" key="1">
    <citation type="journal article" date="2021" name="Elife">
        <title>Chloroplast acquisition without the gene transfer in kleptoplastic sea slugs, Plakobranchus ocellatus.</title>
        <authorList>
            <person name="Maeda T."/>
            <person name="Takahashi S."/>
            <person name="Yoshida T."/>
            <person name="Shimamura S."/>
            <person name="Takaki Y."/>
            <person name="Nagai Y."/>
            <person name="Toyoda A."/>
            <person name="Suzuki Y."/>
            <person name="Arimoto A."/>
            <person name="Ishii H."/>
            <person name="Satoh N."/>
            <person name="Nishiyama T."/>
            <person name="Hasebe M."/>
            <person name="Maruyama T."/>
            <person name="Minagawa J."/>
            <person name="Obokata J."/>
            <person name="Shigenobu S."/>
        </authorList>
    </citation>
    <scope>NUCLEOTIDE SEQUENCE [LARGE SCALE GENOMIC DNA]</scope>
</reference>
<dbReference type="GO" id="GO:0045214">
    <property type="term" value="P:sarcomere organization"/>
    <property type="evidence" value="ECO:0007669"/>
    <property type="project" value="TreeGrafter"/>
</dbReference>
<keyword evidence="3" id="KW-0472">Membrane</keyword>
<feature type="compositionally biased region" description="Polar residues" evidence="2">
    <location>
        <begin position="704"/>
        <end position="714"/>
    </location>
</feature>
<feature type="transmembrane region" description="Helical" evidence="3">
    <location>
        <begin position="606"/>
        <end position="629"/>
    </location>
</feature>
<evidence type="ECO:0000256" key="2">
    <source>
        <dbReference type="SAM" id="MobiDB-lite"/>
    </source>
</evidence>
<feature type="domain" description="Fibronectin type-III" evidence="4">
    <location>
        <begin position="160"/>
        <end position="261"/>
    </location>
</feature>
<feature type="compositionally biased region" description="Polar residues" evidence="2">
    <location>
        <begin position="738"/>
        <end position="759"/>
    </location>
</feature>
<evidence type="ECO:0000313" key="5">
    <source>
        <dbReference type="EMBL" id="GFO09660.1"/>
    </source>
</evidence>
<evidence type="ECO:0000313" key="6">
    <source>
        <dbReference type="Proteomes" id="UP000735302"/>
    </source>
</evidence>
<dbReference type="Gene3D" id="2.60.40.10">
    <property type="entry name" value="Immunoglobulins"/>
    <property type="match status" value="6"/>
</dbReference>
<sequence>MGQPVVPSLNGRVRLPGRGLLVLEVAIVEDSGSYTCVCTSRAGKAEASVTLQVYGPPPPPVLLSAVPLSSQSIYLLWKWSGLTPDPPQRIDSFRVWYKEKQSERALIYPTVLGSNMTRLEVEGLKPHAEYVFYITVQGDSGTSPPSNLLSAITLQAEPSPPQNLRTIKISRTSVTITWEVPATPNGIIKEYQLMYQRLGDIYDDYTILNISFPEFPTHETTLSDLRPYTKYTVKVKAANVESGVMLWGDFSPPLVFWTLMSVPALPPQFVEVTSDSPYSIQVSWQEIPNLAQNGPILFYHVTCIEAKSGKSDTVRVEKSSKKTEIFGLFPWRNYTVTVRGENPKGLSPSSDPFIGLTLPIAPVAPPSNLKVDSRSSSTLTLHWERLPDELVTCNITAYKIEYRQSGDPDWTSILAVPIILSSSLMQHTIDSLRSWTWYEARVAAFTASITPGLGPFTEPVMARTTQGESGPVTAVSFTSDENTIVLSWQPPKTVNGILAGYKVSYQPFSATTVTAEPPMDTLIYSNRSMTLTDLHPGTLYQVRIYAVNGAGLGQETVLRIYTLPYSPSDTTELTIYNASSAEPEMFTGSEINLSERISSSHIRKNLAAIVAGSLVGAVALTICTIFICIQCIKYRRKQRLDYIVSEDCVIISNDSSYFRPNESSLPADDFLSSPKPSLPFYSAPATSLSSSSSPQTLSGIVVTQPHQQPPVSKTTRARSLDSQSQTWNEKICDKRLDTSTNGSTEINGTNEQEDGYSSTKKSDLSRKRSFGGGVSLPQLLSKSYSKLDEDGNESVEGLENPMYQKPVVDVDEVVLRVHDSRSGFSRSQLRQSVKSFDTDSITSNTMRRKNKMRTESAAAIAVLRSTASSCNNILDTDTQDAEEEVEDFGSEVIFNERTVL</sequence>
<evidence type="ECO:0000256" key="3">
    <source>
        <dbReference type="SAM" id="Phobius"/>
    </source>
</evidence>
<dbReference type="Proteomes" id="UP000735302">
    <property type="component" value="Unassembled WGS sequence"/>
</dbReference>
<dbReference type="InterPro" id="IPR050964">
    <property type="entry name" value="Striated_Muscle_Regulatory"/>
</dbReference>
<feature type="domain" description="Fibronectin type-III" evidence="4">
    <location>
        <begin position="59"/>
        <end position="156"/>
    </location>
</feature>
<dbReference type="Pfam" id="PF00041">
    <property type="entry name" value="fn3"/>
    <property type="match status" value="5"/>
</dbReference>
<dbReference type="AlphaFoldDB" id="A0AAV4AS06"/>
<dbReference type="InterPro" id="IPR036179">
    <property type="entry name" value="Ig-like_dom_sf"/>
</dbReference>
<dbReference type="CDD" id="cd00063">
    <property type="entry name" value="FN3"/>
    <property type="match status" value="5"/>
</dbReference>
<keyword evidence="1" id="KW-0677">Repeat</keyword>
<feature type="region of interest" description="Disordered" evidence="2">
    <location>
        <begin position="703"/>
        <end position="772"/>
    </location>
</feature>
<organism evidence="5 6">
    <name type="scientific">Plakobranchus ocellatus</name>
    <dbReference type="NCBI Taxonomy" id="259542"/>
    <lineage>
        <taxon>Eukaryota</taxon>
        <taxon>Metazoa</taxon>
        <taxon>Spiralia</taxon>
        <taxon>Lophotrochozoa</taxon>
        <taxon>Mollusca</taxon>
        <taxon>Gastropoda</taxon>
        <taxon>Heterobranchia</taxon>
        <taxon>Euthyneura</taxon>
        <taxon>Panpulmonata</taxon>
        <taxon>Sacoglossa</taxon>
        <taxon>Placobranchoidea</taxon>
        <taxon>Plakobranchidae</taxon>
        <taxon>Plakobranchus</taxon>
    </lineage>
</organism>
<dbReference type="SUPFAM" id="SSF48726">
    <property type="entry name" value="Immunoglobulin"/>
    <property type="match status" value="1"/>
</dbReference>
<feature type="domain" description="Fibronectin type-III" evidence="4">
    <location>
        <begin position="266"/>
        <end position="360"/>
    </location>
</feature>
<dbReference type="SMART" id="SM00060">
    <property type="entry name" value="FN3"/>
    <property type="match status" value="5"/>
</dbReference>
<dbReference type="InterPro" id="IPR036116">
    <property type="entry name" value="FN3_sf"/>
</dbReference>
<accession>A0AAV4AS06</accession>
<proteinExistence type="predicted"/>
<dbReference type="PANTHER" id="PTHR13817">
    <property type="entry name" value="TITIN"/>
    <property type="match status" value="1"/>
</dbReference>
<dbReference type="InterPro" id="IPR003961">
    <property type="entry name" value="FN3_dom"/>
</dbReference>
<dbReference type="PANTHER" id="PTHR13817:SF172">
    <property type="entry name" value="IG-LIKE DOMAIN-CONTAINING PROTEIN"/>
    <property type="match status" value="1"/>
</dbReference>
<dbReference type="SUPFAM" id="SSF49265">
    <property type="entry name" value="Fibronectin type III"/>
    <property type="match status" value="3"/>
</dbReference>
<dbReference type="GO" id="GO:0031430">
    <property type="term" value="C:M band"/>
    <property type="evidence" value="ECO:0007669"/>
    <property type="project" value="TreeGrafter"/>
</dbReference>
<dbReference type="PROSITE" id="PS50853">
    <property type="entry name" value="FN3"/>
    <property type="match status" value="5"/>
</dbReference>
<dbReference type="EMBL" id="BLXT01004113">
    <property type="protein sequence ID" value="GFO09660.1"/>
    <property type="molecule type" value="Genomic_DNA"/>
</dbReference>
<dbReference type="PRINTS" id="PR00014">
    <property type="entry name" value="FNTYPEIII"/>
</dbReference>
<evidence type="ECO:0000259" key="4">
    <source>
        <dbReference type="PROSITE" id="PS50853"/>
    </source>
</evidence>
<keyword evidence="3" id="KW-1133">Transmembrane helix</keyword>
<comment type="caution">
    <text evidence="5">The sequence shown here is derived from an EMBL/GenBank/DDBJ whole genome shotgun (WGS) entry which is preliminary data.</text>
</comment>
<feature type="domain" description="Fibronectin type-III" evidence="4">
    <location>
        <begin position="365"/>
        <end position="467"/>
    </location>
</feature>
<protein>
    <submittedName>
        <fullName evidence="5">Receptor-type tyrosine-protein phosphatase s</fullName>
    </submittedName>
</protein>
<keyword evidence="3" id="KW-0812">Transmembrane</keyword>
<gene>
    <name evidence="5" type="ORF">PoB_003616500</name>
</gene>
<feature type="domain" description="Fibronectin type-III" evidence="4">
    <location>
        <begin position="468"/>
        <end position="566"/>
    </location>
</feature>
<keyword evidence="5" id="KW-0675">Receptor</keyword>
<dbReference type="InterPro" id="IPR013783">
    <property type="entry name" value="Ig-like_fold"/>
</dbReference>
<keyword evidence="6" id="KW-1185">Reference proteome</keyword>
<name>A0AAV4AS06_9GAST</name>